<dbReference type="PANTHER" id="PTHR11959:SF1">
    <property type="entry name" value="4-HYDROXYPHENYLPYRUVATE DIOXYGENASE"/>
    <property type="match status" value="1"/>
</dbReference>
<evidence type="ECO:0000313" key="9">
    <source>
        <dbReference type="Proteomes" id="UP000432015"/>
    </source>
</evidence>
<keyword evidence="5" id="KW-0408">Iron</keyword>
<evidence type="ECO:0000256" key="1">
    <source>
        <dbReference type="ARBA" id="ARBA00001962"/>
    </source>
</evidence>
<dbReference type="GO" id="GO:0003868">
    <property type="term" value="F:4-hydroxyphenylpyruvate dioxygenase activity"/>
    <property type="evidence" value="ECO:0007669"/>
    <property type="project" value="InterPro"/>
</dbReference>
<gene>
    <name evidence="8" type="ORF">GNZ18_33675</name>
</gene>
<evidence type="ECO:0000313" key="8">
    <source>
        <dbReference type="EMBL" id="MUN41507.1"/>
    </source>
</evidence>
<protein>
    <recommendedName>
        <fullName evidence="7">VOC domain-containing protein</fullName>
    </recommendedName>
</protein>
<dbReference type="PROSITE" id="PS51819">
    <property type="entry name" value="VOC"/>
    <property type="match status" value="1"/>
</dbReference>
<keyword evidence="9" id="KW-1185">Reference proteome</keyword>
<organism evidence="8 9">
    <name type="scientific">Actinomadura litoris</name>
    <dbReference type="NCBI Taxonomy" id="2678616"/>
    <lineage>
        <taxon>Bacteria</taxon>
        <taxon>Bacillati</taxon>
        <taxon>Actinomycetota</taxon>
        <taxon>Actinomycetes</taxon>
        <taxon>Streptosporangiales</taxon>
        <taxon>Thermomonosporaceae</taxon>
        <taxon>Actinomadura</taxon>
    </lineage>
</organism>
<dbReference type="InterPro" id="IPR029068">
    <property type="entry name" value="Glyas_Bleomycin-R_OHBP_Dase"/>
</dbReference>
<dbReference type="Gene3D" id="3.10.180.10">
    <property type="entry name" value="2,3-Dihydroxybiphenyl 1,2-Dioxygenase, domain 1"/>
    <property type="match status" value="1"/>
</dbReference>
<dbReference type="InterPro" id="IPR041736">
    <property type="entry name" value="4OHPhenylPyrv_dOase_N"/>
</dbReference>
<keyword evidence="3" id="KW-0479">Metal-binding</keyword>
<accession>A0A7K1LAP5</accession>
<comment type="similarity">
    <text evidence="2">Belongs to the 4HPPD family.</text>
</comment>
<evidence type="ECO:0000256" key="4">
    <source>
        <dbReference type="ARBA" id="ARBA00022737"/>
    </source>
</evidence>
<comment type="caution">
    <text evidence="8">The sequence shown here is derived from an EMBL/GenBank/DDBJ whole genome shotgun (WGS) entry which is preliminary data.</text>
</comment>
<proteinExistence type="inferred from homology"/>
<dbReference type="Proteomes" id="UP000432015">
    <property type="component" value="Unassembled WGS sequence"/>
</dbReference>
<feature type="region of interest" description="Disordered" evidence="6">
    <location>
        <begin position="144"/>
        <end position="165"/>
    </location>
</feature>
<feature type="domain" description="VOC" evidence="7">
    <location>
        <begin position="7"/>
        <end position="132"/>
    </location>
</feature>
<dbReference type="CDD" id="cd08342">
    <property type="entry name" value="HPPD_N_like"/>
    <property type="match status" value="1"/>
</dbReference>
<dbReference type="GO" id="GO:0046872">
    <property type="term" value="F:metal ion binding"/>
    <property type="evidence" value="ECO:0007669"/>
    <property type="project" value="UniProtKB-KW"/>
</dbReference>
<dbReference type="PANTHER" id="PTHR11959">
    <property type="entry name" value="4-HYDROXYPHENYLPYRUVATE DIOXYGENASE"/>
    <property type="match status" value="1"/>
</dbReference>
<dbReference type="InterPro" id="IPR037523">
    <property type="entry name" value="VOC_core"/>
</dbReference>
<keyword evidence="4" id="KW-0677">Repeat</keyword>
<reference evidence="8 9" key="1">
    <citation type="submission" date="2019-11" db="EMBL/GenBank/DDBJ databases">
        <authorList>
            <person name="Cao P."/>
        </authorList>
    </citation>
    <scope>NUCLEOTIDE SEQUENCE [LARGE SCALE GENOMIC DNA]</scope>
    <source>
        <strain evidence="8 9">NEAU-AAG5</strain>
    </source>
</reference>
<feature type="region of interest" description="Disordered" evidence="6">
    <location>
        <begin position="215"/>
        <end position="243"/>
    </location>
</feature>
<dbReference type="Pfam" id="PF13669">
    <property type="entry name" value="Glyoxalase_4"/>
    <property type="match status" value="1"/>
</dbReference>
<evidence type="ECO:0000259" key="7">
    <source>
        <dbReference type="PROSITE" id="PS51819"/>
    </source>
</evidence>
<name>A0A7K1LAP5_9ACTN</name>
<dbReference type="SUPFAM" id="SSF54593">
    <property type="entry name" value="Glyoxalase/Bleomycin resistance protein/Dihydroxybiphenyl dioxygenase"/>
    <property type="match status" value="1"/>
</dbReference>
<dbReference type="GO" id="GO:0006572">
    <property type="term" value="P:L-tyrosine catabolic process"/>
    <property type="evidence" value="ECO:0007669"/>
    <property type="project" value="TreeGrafter"/>
</dbReference>
<evidence type="ECO:0000256" key="5">
    <source>
        <dbReference type="ARBA" id="ARBA00023004"/>
    </source>
</evidence>
<evidence type="ECO:0000256" key="2">
    <source>
        <dbReference type="ARBA" id="ARBA00005877"/>
    </source>
</evidence>
<dbReference type="AlphaFoldDB" id="A0A7K1LAP5"/>
<dbReference type="RefSeq" id="WP_156220676.1">
    <property type="nucleotide sequence ID" value="NZ_WOFH01000014.1"/>
</dbReference>
<evidence type="ECO:0000256" key="3">
    <source>
        <dbReference type="ARBA" id="ARBA00022723"/>
    </source>
</evidence>
<sequence>MSQHLKGIAYIEIYVAEGPSAVDHFVDGLKFQQIATAHGWRRHSVLVRSRDVQVVLTPPTHASGAVADYLAVHGDGVADVALYADDLPALLARARRSGLRIHLTTTYAAMTKDVRIARITGAGSVQHTLVPPAPDLLDDQPPGFLWDTHPAASDEPALPPEPSRPHSVDHLAWCLPTGTLEGVVAQYRETFGMRIIANDRFAFGGSVINSHVLQDRPASRTSWPRPTPEPDLGPGCSVSPTARSRSSCTCIVQPACSTWRSRLPT</sequence>
<comment type="cofactor">
    <cofactor evidence="1">
        <name>Fe cation</name>
        <dbReference type="ChEBI" id="CHEBI:24875"/>
    </cofactor>
</comment>
<dbReference type="InterPro" id="IPR005956">
    <property type="entry name" value="4OHPhenylPyrv_dOase"/>
</dbReference>
<evidence type="ECO:0000256" key="6">
    <source>
        <dbReference type="SAM" id="MobiDB-lite"/>
    </source>
</evidence>
<dbReference type="EMBL" id="WOFH01000014">
    <property type="protein sequence ID" value="MUN41507.1"/>
    <property type="molecule type" value="Genomic_DNA"/>
</dbReference>